<proteinExistence type="predicted"/>
<organism evidence="1 2">
    <name type="scientific">Tanacetum coccineum</name>
    <dbReference type="NCBI Taxonomy" id="301880"/>
    <lineage>
        <taxon>Eukaryota</taxon>
        <taxon>Viridiplantae</taxon>
        <taxon>Streptophyta</taxon>
        <taxon>Embryophyta</taxon>
        <taxon>Tracheophyta</taxon>
        <taxon>Spermatophyta</taxon>
        <taxon>Magnoliopsida</taxon>
        <taxon>eudicotyledons</taxon>
        <taxon>Gunneridae</taxon>
        <taxon>Pentapetalae</taxon>
        <taxon>asterids</taxon>
        <taxon>campanulids</taxon>
        <taxon>Asterales</taxon>
        <taxon>Asteraceae</taxon>
        <taxon>Asteroideae</taxon>
        <taxon>Anthemideae</taxon>
        <taxon>Anthemidinae</taxon>
        <taxon>Tanacetum</taxon>
    </lineage>
</organism>
<evidence type="ECO:0000313" key="1">
    <source>
        <dbReference type="EMBL" id="GJS55945.1"/>
    </source>
</evidence>
<reference evidence="1" key="2">
    <citation type="submission" date="2022-01" db="EMBL/GenBank/DDBJ databases">
        <authorList>
            <person name="Yamashiro T."/>
            <person name="Shiraishi A."/>
            <person name="Satake H."/>
            <person name="Nakayama K."/>
        </authorList>
    </citation>
    <scope>NUCLEOTIDE SEQUENCE</scope>
</reference>
<keyword evidence="2" id="KW-1185">Reference proteome</keyword>
<accession>A0ABQ4WSR7</accession>
<evidence type="ECO:0000313" key="2">
    <source>
        <dbReference type="Proteomes" id="UP001151760"/>
    </source>
</evidence>
<dbReference type="Proteomes" id="UP001151760">
    <property type="component" value="Unassembled WGS sequence"/>
</dbReference>
<dbReference type="EMBL" id="BQNB010008902">
    <property type="protein sequence ID" value="GJS55945.1"/>
    <property type="molecule type" value="Genomic_DNA"/>
</dbReference>
<sequence>MHEVIEEEWDRKEVDGFKWKHQWEAMMSSSFEGADNEVLTDAVTWRYFLITGNIPLESTSFSIALRSEARAKDLVKIVGIEVHFMEDNDNMIREI</sequence>
<comment type="caution">
    <text evidence="1">The sequence shown here is derived from an EMBL/GenBank/DDBJ whole genome shotgun (WGS) entry which is preliminary data.</text>
</comment>
<reference evidence="1" key="1">
    <citation type="journal article" date="2022" name="Int. J. Mol. Sci.">
        <title>Draft Genome of Tanacetum Coccineum: Genomic Comparison of Closely Related Tanacetum-Family Plants.</title>
        <authorList>
            <person name="Yamashiro T."/>
            <person name="Shiraishi A."/>
            <person name="Nakayama K."/>
            <person name="Satake H."/>
        </authorList>
    </citation>
    <scope>NUCLEOTIDE SEQUENCE</scope>
</reference>
<gene>
    <name evidence="1" type="ORF">Tco_0629307</name>
</gene>
<protein>
    <submittedName>
        <fullName evidence="1">Uncharacterized protein</fullName>
    </submittedName>
</protein>
<name>A0ABQ4WSR7_9ASTR</name>